<proteinExistence type="predicted"/>
<dbReference type="RefSeq" id="WP_307392788.1">
    <property type="nucleotide sequence ID" value="NZ_BAAADK010000011.1"/>
</dbReference>
<reference evidence="1 2" key="1">
    <citation type="submission" date="2023-07" db="EMBL/GenBank/DDBJ databases">
        <title>Genomic Encyclopedia of Type Strains, Phase IV (KMG-IV): sequencing the most valuable type-strain genomes for metagenomic binning, comparative biology and taxonomic classification.</title>
        <authorList>
            <person name="Goeker M."/>
        </authorList>
    </citation>
    <scope>NUCLEOTIDE SEQUENCE [LARGE SCALE GENOMIC DNA]</scope>
    <source>
        <strain evidence="1 2">DSM 12751</strain>
    </source>
</reference>
<accession>A0ABT9VY58</accession>
<dbReference type="EMBL" id="JAUSTY010000005">
    <property type="protein sequence ID" value="MDQ0165555.1"/>
    <property type="molecule type" value="Genomic_DNA"/>
</dbReference>
<sequence length="68" mass="8077">MTVASKVKQAFASLKTAQSQIEQYSWYHPDEQAKEHFQTSKHDLQSIIEDMEQRIKEIEFEEPQFKGF</sequence>
<evidence type="ECO:0000313" key="1">
    <source>
        <dbReference type="EMBL" id="MDQ0165555.1"/>
    </source>
</evidence>
<keyword evidence="2" id="KW-1185">Reference proteome</keyword>
<protein>
    <submittedName>
        <fullName evidence="1">Phenylalanyl-tRNA synthetase alpha subunit</fullName>
    </submittedName>
</protein>
<dbReference type="Pfam" id="PF07870">
    <property type="entry name" value="DUF1657"/>
    <property type="match status" value="1"/>
</dbReference>
<name>A0ABT9VY58_9BACI</name>
<dbReference type="Proteomes" id="UP001235840">
    <property type="component" value="Unassembled WGS sequence"/>
</dbReference>
<organism evidence="1 2">
    <name type="scientific">Caldalkalibacillus horti</name>
    <dbReference type="NCBI Taxonomy" id="77523"/>
    <lineage>
        <taxon>Bacteria</taxon>
        <taxon>Bacillati</taxon>
        <taxon>Bacillota</taxon>
        <taxon>Bacilli</taxon>
        <taxon>Bacillales</taxon>
        <taxon>Bacillaceae</taxon>
        <taxon>Caldalkalibacillus</taxon>
    </lineage>
</organism>
<comment type="caution">
    <text evidence="1">The sequence shown here is derived from an EMBL/GenBank/DDBJ whole genome shotgun (WGS) entry which is preliminary data.</text>
</comment>
<dbReference type="InterPro" id="IPR012452">
    <property type="entry name" value="DUF1657"/>
</dbReference>
<gene>
    <name evidence="1" type="ORF">J2S11_001456</name>
</gene>
<evidence type="ECO:0000313" key="2">
    <source>
        <dbReference type="Proteomes" id="UP001235840"/>
    </source>
</evidence>